<gene>
    <name evidence="6" type="ORF">BDY21DRAFT_328633</name>
</gene>
<dbReference type="OrthoDB" id="5392779at2759"/>
<dbReference type="Pfam" id="PF00172">
    <property type="entry name" value="Zn_clus"/>
    <property type="match status" value="1"/>
</dbReference>
<dbReference type="SMART" id="SM00066">
    <property type="entry name" value="GAL4"/>
    <property type="match status" value="1"/>
</dbReference>
<feature type="region of interest" description="Disordered" evidence="4">
    <location>
        <begin position="108"/>
        <end position="140"/>
    </location>
</feature>
<dbReference type="GO" id="GO:0000981">
    <property type="term" value="F:DNA-binding transcription factor activity, RNA polymerase II-specific"/>
    <property type="evidence" value="ECO:0007669"/>
    <property type="project" value="InterPro"/>
</dbReference>
<proteinExistence type="predicted"/>
<evidence type="ECO:0000313" key="7">
    <source>
        <dbReference type="Proteomes" id="UP000799766"/>
    </source>
</evidence>
<reference evidence="6" key="1">
    <citation type="journal article" date="2020" name="Stud. Mycol.">
        <title>101 Dothideomycetes genomes: a test case for predicting lifestyles and emergence of pathogens.</title>
        <authorList>
            <person name="Haridas S."/>
            <person name="Albert R."/>
            <person name="Binder M."/>
            <person name="Bloem J."/>
            <person name="Labutti K."/>
            <person name="Salamov A."/>
            <person name="Andreopoulos B."/>
            <person name="Baker S."/>
            <person name="Barry K."/>
            <person name="Bills G."/>
            <person name="Bluhm B."/>
            <person name="Cannon C."/>
            <person name="Castanera R."/>
            <person name="Culley D."/>
            <person name="Daum C."/>
            <person name="Ezra D."/>
            <person name="Gonzalez J."/>
            <person name="Henrissat B."/>
            <person name="Kuo A."/>
            <person name="Liang C."/>
            <person name="Lipzen A."/>
            <person name="Lutzoni F."/>
            <person name="Magnuson J."/>
            <person name="Mondo S."/>
            <person name="Nolan M."/>
            <person name="Ohm R."/>
            <person name="Pangilinan J."/>
            <person name="Park H.-J."/>
            <person name="Ramirez L."/>
            <person name="Alfaro M."/>
            <person name="Sun H."/>
            <person name="Tritt A."/>
            <person name="Yoshinaga Y."/>
            <person name="Zwiers L.-H."/>
            <person name="Turgeon B."/>
            <person name="Goodwin S."/>
            <person name="Spatafora J."/>
            <person name="Crous P."/>
            <person name="Grigoriev I."/>
        </authorList>
    </citation>
    <scope>NUCLEOTIDE SEQUENCE</scope>
    <source>
        <strain evidence="6">ATCC 16933</strain>
    </source>
</reference>
<evidence type="ECO:0000256" key="3">
    <source>
        <dbReference type="ARBA" id="ARBA00023242"/>
    </source>
</evidence>
<evidence type="ECO:0000256" key="4">
    <source>
        <dbReference type="SAM" id="MobiDB-lite"/>
    </source>
</evidence>
<dbReference type="InterPro" id="IPR036864">
    <property type="entry name" value="Zn2-C6_fun-type_DNA-bd_sf"/>
</dbReference>
<evidence type="ECO:0000256" key="1">
    <source>
        <dbReference type="ARBA" id="ARBA00023015"/>
    </source>
</evidence>
<keyword evidence="7" id="KW-1185">Reference proteome</keyword>
<dbReference type="PROSITE" id="PS00463">
    <property type="entry name" value="ZN2_CY6_FUNGAL_1"/>
    <property type="match status" value="1"/>
</dbReference>
<name>A0A6A6NMB9_9PEZI</name>
<dbReference type="GO" id="GO:0008270">
    <property type="term" value="F:zinc ion binding"/>
    <property type="evidence" value="ECO:0007669"/>
    <property type="project" value="InterPro"/>
</dbReference>
<feature type="compositionally biased region" description="Polar residues" evidence="4">
    <location>
        <begin position="108"/>
        <end position="121"/>
    </location>
</feature>
<evidence type="ECO:0000256" key="2">
    <source>
        <dbReference type="ARBA" id="ARBA00023163"/>
    </source>
</evidence>
<accession>A0A6A6NMB9</accession>
<organism evidence="6 7">
    <name type="scientific">Lineolata rhizophorae</name>
    <dbReference type="NCBI Taxonomy" id="578093"/>
    <lineage>
        <taxon>Eukaryota</taxon>
        <taxon>Fungi</taxon>
        <taxon>Dikarya</taxon>
        <taxon>Ascomycota</taxon>
        <taxon>Pezizomycotina</taxon>
        <taxon>Dothideomycetes</taxon>
        <taxon>Dothideomycetes incertae sedis</taxon>
        <taxon>Lineolatales</taxon>
        <taxon>Lineolataceae</taxon>
        <taxon>Lineolata</taxon>
    </lineage>
</organism>
<feature type="region of interest" description="Disordered" evidence="4">
    <location>
        <begin position="743"/>
        <end position="769"/>
    </location>
</feature>
<feature type="region of interest" description="Disordered" evidence="4">
    <location>
        <begin position="1"/>
        <end position="29"/>
    </location>
</feature>
<dbReference type="PANTHER" id="PTHR47840">
    <property type="entry name" value="ZN(II)2CYS6 TRANSCRIPTION FACTOR (EUROFUNG)-RELATED"/>
    <property type="match status" value="1"/>
</dbReference>
<dbReference type="SUPFAM" id="SSF57701">
    <property type="entry name" value="Zn2/Cys6 DNA-binding domain"/>
    <property type="match status" value="1"/>
</dbReference>
<dbReference type="AlphaFoldDB" id="A0A6A6NMB9"/>
<dbReference type="Gene3D" id="4.10.240.10">
    <property type="entry name" value="Zn(2)-C6 fungal-type DNA-binding domain"/>
    <property type="match status" value="1"/>
</dbReference>
<feature type="compositionally biased region" description="Basic and acidic residues" evidence="4">
    <location>
        <begin position="7"/>
        <end position="22"/>
    </location>
</feature>
<dbReference type="PROSITE" id="PS50048">
    <property type="entry name" value="ZN2_CY6_FUNGAL_2"/>
    <property type="match status" value="1"/>
</dbReference>
<evidence type="ECO:0000313" key="6">
    <source>
        <dbReference type="EMBL" id="KAF2452836.1"/>
    </source>
</evidence>
<dbReference type="PANTHER" id="PTHR47840:SF1">
    <property type="entry name" value="ZN(II)2CYS6 TRANSCRIPTION FACTOR (EUROFUNG)"/>
    <property type="match status" value="1"/>
</dbReference>
<keyword evidence="3" id="KW-0539">Nucleus</keyword>
<evidence type="ECO:0000259" key="5">
    <source>
        <dbReference type="PROSITE" id="PS50048"/>
    </source>
</evidence>
<keyword evidence="1" id="KW-0805">Transcription regulation</keyword>
<protein>
    <recommendedName>
        <fullName evidence="5">Zn(2)-C6 fungal-type domain-containing protein</fullName>
    </recommendedName>
</protein>
<feature type="domain" description="Zn(2)-C6 fungal-type" evidence="5">
    <location>
        <begin position="33"/>
        <end position="66"/>
    </location>
</feature>
<dbReference type="CDD" id="cd12148">
    <property type="entry name" value="fungal_TF_MHR"/>
    <property type="match status" value="1"/>
</dbReference>
<dbReference type="InterPro" id="IPR001138">
    <property type="entry name" value="Zn2Cys6_DnaBD"/>
</dbReference>
<feature type="region of interest" description="Disordered" evidence="4">
    <location>
        <begin position="685"/>
        <end position="704"/>
    </location>
</feature>
<dbReference type="CDD" id="cd00067">
    <property type="entry name" value="GAL4"/>
    <property type="match status" value="1"/>
</dbReference>
<dbReference type="EMBL" id="MU001703">
    <property type="protein sequence ID" value="KAF2452836.1"/>
    <property type="molecule type" value="Genomic_DNA"/>
</dbReference>
<dbReference type="Proteomes" id="UP000799766">
    <property type="component" value="Unassembled WGS sequence"/>
</dbReference>
<sequence length="839" mass="91533">MDAVSDAARESPDSERGAESEAKRRKVRKGTRSCWECKRRKIRCSFSTASDSVCIGCRRRGTSCVTQEYPEETAAAALSTGDRGRSMGDRIVRVEALVEQLVKQVGNRNNGSTARAGSSALSEDGGPNTGIPTPGSSDRAESARFLTAYEPSGPDLGLESSHLEGLFSSPMMRTPDSPPPPTTIAPSRGIRYEQVSATLHAALPPREDIHLMIKAGIDVSLHKLTTHPYPVLAQNPGGGKGDLAEIPEAKTHPALLAKYLLILATCLQFVHPELHAEEIHDLSEPPRLLMRRLADTAISLVTSNDEFLGSVEGLECVMLESIYEANSGNLRRAWFACRRAMVVAQMMGIHRSGIQQPLKVISLSKPVYPSYIWYRIVATDRQLCLMLGLPQGSVDVSMASEAALACDTPSGRFERKQCVIASRILERNEWSDPAIADSFAALQELDAELQRAANEMPSIWWLVPNLASLVHDPEKTFWETLRLLEQMLYFNLLNLLHLPYMLRSSTPDTDQVGNGGANYKYEYSKLTSVNASRELLTRFIMFRSFNRVAFCCRSVDFFALTAAMTLVIAHLDGHRKQRQRQHSAGIGGINVLAHHRNGDRAMMERVLENMEAVAKLSTDVLSERSSSLLRSLLALEADAAEGRHGNVDRDCFAAAADDGQSLRIGIPYFGTIRIDREGVISMDAPRRATPPSPAQQRHMPTETVVSSPAIRASEDGYTAGQASGRLGVDILPPAQPPFDDVASEMPSIPQQPQQVAQASSPAAAQLPRMQAHQPFAPQFPTAIDDALQQEYLYPGLTAVADDWAFQGVDLAFFDSLTRGSGVECAGDGSGSWVNLEGGS</sequence>
<keyword evidence="2" id="KW-0804">Transcription</keyword>
<feature type="compositionally biased region" description="Low complexity" evidence="4">
    <location>
        <begin position="746"/>
        <end position="767"/>
    </location>
</feature>